<dbReference type="InterPro" id="IPR017137">
    <property type="entry name" value="Arg-tRNA-P_Trfase_1_euk"/>
</dbReference>
<evidence type="ECO:0000259" key="7">
    <source>
        <dbReference type="Pfam" id="PF04376"/>
    </source>
</evidence>
<dbReference type="PANTHER" id="PTHR21367:SF1">
    <property type="entry name" value="ARGINYL-TRNA--PROTEIN TRANSFERASE 1"/>
    <property type="match status" value="1"/>
</dbReference>
<dbReference type="InterPro" id="IPR030700">
    <property type="entry name" value="N-end_Aminoacyl_Trfase"/>
</dbReference>
<feature type="region of interest" description="Disordered" evidence="6">
    <location>
        <begin position="146"/>
        <end position="169"/>
    </location>
</feature>
<dbReference type="Pfam" id="PF04377">
    <property type="entry name" value="ATE_C"/>
    <property type="match status" value="1"/>
</dbReference>
<dbReference type="InterPro" id="IPR016181">
    <property type="entry name" value="Acyl_CoA_acyltransferase"/>
</dbReference>
<keyword evidence="2 5" id="KW-0808">Transferase</keyword>
<evidence type="ECO:0000259" key="8">
    <source>
        <dbReference type="Pfam" id="PF04377"/>
    </source>
</evidence>
<dbReference type="GO" id="GO:0005737">
    <property type="term" value="C:cytoplasm"/>
    <property type="evidence" value="ECO:0007669"/>
    <property type="project" value="TreeGrafter"/>
</dbReference>
<dbReference type="SUPFAM" id="SSF55729">
    <property type="entry name" value="Acyl-CoA N-acyltransferases (Nat)"/>
    <property type="match status" value="1"/>
</dbReference>
<dbReference type="Pfam" id="PF04376">
    <property type="entry name" value="ATE_N"/>
    <property type="match status" value="1"/>
</dbReference>
<evidence type="ECO:0000313" key="9">
    <source>
        <dbReference type="EMBL" id="JAQ02518.1"/>
    </source>
</evidence>
<reference evidence="9" key="1">
    <citation type="journal article" date="2016" name="Gigascience">
        <title>De novo construction of an expanded transcriptome assembly for the western tarnished plant bug, Lygus hesperus.</title>
        <authorList>
            <person name="Tassone E.E."/>
            <person name="Geib S.M."/>
            <person name="Hall B."/>
            <person name="Fabrick J.A."/>
            <person name="Brent C.S."/>
            <person name="Hull J.J."/>
        </authorList>
    </citation>
    <scope>NUCLEOTIDE SEQUENCE</scope>
</reference>
<dbReference type="GO" id="GO:0004057">
    <property type="term" value="F:arginyl-tRNA--protein transferase activity"/>
    <property type="evidence" value="ECO:0007669"/>
    <property type="project" value="UniProtKB-EC"/>
</dbReference>
<comment type="catalytic activity">
    <reaction evidence="5">
        <text>an N-terminal L-alpha-aminoacyl-[protein] + L-arginyl-tRNA(Arg) = an N-terminal L-arginyl-L-aminoacyl-[protein] + tRNA(Arg) + H(+)</text>
        <dbReference type="Rhea" id="RHEA:10208"/>
        <dbReference type="Rhea" id="RHEA-COMP:9658"/>
        <dbReference type="Rhea" id="RHEA-COMP:9673"/>
        <dbReference type="Rhea" id="RHEA-COMP:10636"/>
        <dbReference type="Rhea" id="RHEA-COMP:10638"/>
        <dbReference type="ChEBI" id="CHEBI:15378"/>
        <dbReference type="ChEBI" id="CHEBI:78442"/>
        <dbReference type="ChEBI" id="CHEBI:78513"/>
        <dbReference type="ChEBI" id="CHEBI:78597"/>
        <dbReference type="ChEBI" id="CHEBI:83562"/>
        <dbReference type="EC" id="2.3.2.8"/>
    </reaction>
</comment>
<organism evidence="9">
    <name type="scientific">Lygus hesperus</name>
    <name type="common">Western plant bug</name>
    <dbReference type="NCBI Taxonomy" id="30085"/>
    <lineage>
        <taxon>Eukaryota</taxon>
        <taxon>Metazoa</taxon>
        <taxon>Ecdysozoa</taxon>
        <taxon>Arthropoda</taxon>
        <taxon>Hexapoda</taxon>
        <taxon>Insecta</taxon>
        <taxon>Pterygota</taxon>
        <taxon>Neoptera</taxon>
        <taxon>Paraneoptera</taxon>
        <taxon>Hemiptera</taxon>
        <taxon>Heteroptera</taxon>
        <taxon>Panheteroptera</taxon>
        <taxon>Cimicomorpha</taxon>
        <taxon>Miridae</taxon>
        <taxon>Mirini</taxon>
        <taxon>Lygus</taxon>
    </lineage>
</organism>
<gene>
    <name evidence="9" type="primary">ATE1_3</name>
    <name evidence="9" type="ORF">g.51868</name>
</gene>
<dbReference type="PANTHER" id="PTHR21367">
    <property type="entry name" value="ARGININE-TRNA-PROTEIN TRANSFERASE 1"/>
    <property type="match status" value="1"/>
</dbReference>
<keyword evidence="3 5" id="KW-0833">Ubl conjugation pathway</keyword>
<comment type="function">
    <text evidence="5">Involved in the post-translational conjugation of arginine to the N-terminal aspartate or glutamate of a protein. This arginylation is required for degradation of the protein via the ubiquitin pathway.</text>
</comment>
<evidence type="ECO:0000256" key="5">
    <source>
        <dbReference type="PIRNR" id="PIRNR037207"/>
    </source>
</evidence>
<dbReference type="AlphaFoldDB" id="A0A146L2A2"/>
<dbReference type="InterPro" id="IPR007472">
    <property type="entry name" value="N-end_Aminoacyl_Trfase_C"/>
</dbReference>
<evidence type="ECO:0000256" key="1">
    <source>
        <dbReference type="ARBA" id="ARBA00009991"/>
    </source>
</evidence>
<proteinExistence type="inferred from homology"/>
<evidence type="ECO:0000256" key="4">
    <source>
        <dbReference type="ARBA" id="ARBA00023315"/>
    </source>
</evidence>
<accession>A0A146L2A2</accession>
<keyword evidence="4 5" id="KW-0012">Acyltransferase</keyword>
<name>A0A146L2A2_LYGHE</name>
<feature type="domain" description="N-end aminoacyl transferase N-terminal" evidence="7">
    <location>
        <begin position="14"/>
        <end position="85"/>
    </location>
</feature>
<feature type="domain" description="N-end rule aminoacyl transferase C-terminal" evidence="8">
    <location>
        <begin position="262"/>
        <end position="399"/>
    </location>
</feature>
<sequence length="488" mass="55726">MNHSVVQYLSKDDSSCGYCKSSNGNVSHGMWAHSLTVGDYQNLIDRGWRRCGLYCYKPVMNEICCPAYTIRCDALNLKLTKSQKKVLRHFNAFLRRPQNINVDTTSDPRGVSSDDVGFKLPKPVMHNPQPLSACEKEITTAYVKRDTETNEELRKRKVTSNDEPKTEMNVGKMSLQTDAKPGVGEDKSKPKCKKAKMLRLERRKAKLQMKGITETPPKEPPSATEKTLEDYINECEGLSKARNLELVLVPACSDESILQESWLLYKKYQTVIHNDEEDECTFSGFSNFLVSSPLQAYKDDDSPPCGYGSFHQLYKLDGKLIAVGVIDILPKCVSSVYFFYDPEYSQLSLGTYGTLRELELTRKYAKQLPLLNQYYLGFYIHSCAKMRYKGNIRPSYLLCPEVYSWHPFDTCLSKIEASKYSRLNDDPNVKSGEDNVNIDEILVLTQQGIMPYPLFKTLKSLSTEEQELVKEYALLVGVSYKKMFLRIR</sequence>
<dbReference type="EMBL" id="GDHC01016111">
    <property type="protein sequence ID" value="JAQ02518.1"/>
    <property type="molecule type" value="Transcribed_RNA"/>
</dbReference>
<comment type="similarity">
    <text evidence="1 5">Belongs to the R-transferase family.</text>
</comment>
<evidence type="ECO:0000256" key="2">
    <source>
        <dbReference type="ARBA" id="ARBA00022679"/>
    </source>
</evidence>
<feature type="compositionally biased region" description="Basic and acidic residues" evidence="6">
    <location>
        <begin position="146"/>
        <end position="166"/>
    </location>
</feature>
<evidence type="ECO:0000256" key="3">
    <source>
        <dbReference type="ARBA" id="ARBA00022786"/>
    </source>
</evidence>
<dbReference type="EC" id="2.3.2.8" evidence="5"/>
<dbReference type="InterPro" id="IPR007471">
    <property type="entry name" value="N-end_Aminoacyl_Trfase_N"/>
</dbReference>
<evidence type="ECO:0000256" key="6">
    <source>
        <dbReference type="SAM" id="MobiDB-lite"/>
    </source>
</evidence>
<dbReference type="PIRSF" id="PIRSF037207">
    <property type="entry name" value="ATE1_euk"/>
    <property type="match status" value="1"/>
</dbReference>
<protein>
    <recommendedName>
        <fullName evidence="5">Arginyl-tRNA--protein transferase 1</fullName>
        <shortName evidence="5">Arginyltransferase 1</shortName>
        <shortName evidence="5">R-transferase 1</shortName>
        <ecNumber evidence="5">2.3.2.8</ecNumber>
    </recommendedName>
    <alternativeName>
        <fullName evidence="5">Arginine-tRNA--protein transferase 1</fullName>
    </alternativeName>
</protein>